<reference evidence="1" key="1">
    <citation type="submission" date="2022-02" db="EMBL/GenBank/DDBJ databases">
        <title>Qipengyuania spongiae sp. nov., isolated from marine sponge.</title>
        <authorList>
            <person name="Li Z."/>
            <person name="Zhang M."/>
        </authorList>
    </citation>
    <scope>NUCLEOTIDE SEQUENCE</scope>
    <source>
        <strain evidence="1">PHS-Z21</strain>
    </source>
</reference>
<evidence type="ECO:0008006" key="3">
    <source>
        <dbReference type="Google" id="ProtNLM"/>
    </source>
</evidence>
<dbReference type="RefSeq" id="WP_265559100.1">
    <property type="nucleotide sequence ID" value="NZ_CP092471.1"/>
</dbReference>
<proteinExistence type="predicted"/>
<evidence type="ECO:0000313" key="1">
    <source>
        <dbReference type="EMBL" id="UVI39586.1"/>
    </source>
</evidence>
<organism evidence="1 2">
    <name type="scientific">Qipengyuania spongiae</name>
    <dbReference type="NCBI Taxonomy" id="2909673"/>
    <lineage>
        <taxon>Bacteria</taxon>
        <taxon>Pseudomonadati</taxon>
        <taxon>Pseudomonadota</taxon>
        <taxon>Alphaproteobacteria</taxon>
        <taxon>Sphingomonadales</taxon>
        <taxon>Erythrobacteraceae</taxon>
        <taxon>Qipengyuania</taxon>
    </lineage>
</organism>
<dbReference type="Proteomes" id="UP001065265">
    <property type="component" value="Chromosome"/>
</dbReference>
<keyword evidence="2" id="KW-1185">Reference proteome</keyword>
<accession>A0ABY5T2M0</accession>
<sequence length="228" mass="25073">MAKERVDLPGELSSTMRTSFHDLRNFFAVVGAAQRMLMRDIDENRLRMIAEALQVVARDGIALTTQVLGQSEDGNPAFCDPGDVLRDLQVLLVPLAGPRMLIRVETDNRPIRVAISYLDLQAITLEIVSNSLAAEARRIRLRGRTVGNRYWVIGIDDGHGCELEEVWTPFIEAEAEGAHGTGLKRIVRSLHRAGGAAKMRSRPNQGCAIGFAIPIVTDSSVCESKPEE</sequence>
<protein>
    <recommendedName>
        <fullName evidence="3">Sensor histidine kinase</fullName>
    </recommendedName>
</protein>
<dbReference type="SUPFAM" id="SSF55874">
    <property type="entry name" value="ATPase domain of HSP90 chaperone/DNA topoisomerase II/histidine kinase"/>
    <property type="match status" value="1"/>
</dbReference>
<dbReference type="Gene3D" id="3.30.565.10">
    <property type="entry name" value="Histidine kinase-like ATPase, C-terminal domain"/>
    <property type="match status" value="1"/>
</dbReference>
<dbReference type="InterPro" id="IPR036890">
    <property type="entry name" value="HATPase_C_sf"/>
</dbReference>
<dbReference type="EMBL" id="CP092471">
    <property type="protein sequence ID" value="UVI39586.1"/>
    <property type="molecule type" value="Genomic_DNA"/>
</dbReference>
<evidence type="ECO:0000313" key="2">
    <source>
        <dbReference type="Proteomes" id="UP001065265"/>
    </source>
</evidence>
<name>A0ABY5T2M0_9SPHN</name>
<gene>
    <name evidence="1" type="ORF">L1F33_01060</name>
</gene>